<dbReference type="InterPro" id="IPR050576">
    <property type="entry name" value="Cilia_flagella_integrity"/>
</dbReference>
<sequence>MMQPNKKVPQKQIAGTILHPQTVSIVANNFISNQRPPSATRSTVGQPNVIGNAQGVGIAGIGAGVNKGQADQLGKGFNFNVQGNAGKSISNRLTVVILAAQKGISNRAGGQGILDTGVYGSNPNLVSNNNQVATKIDVQKLSQNEEDERYRYLLKNGIVRRVEDDDKIIFAELPQIPGVLVVYRKPSERNANPERLNLDKRDLTHMPLLEGEERLRLLNLQHNHITKIENLVSLPNLIFLDLYNNQIKEISHLHTIPTLRVLMLGKNYIERIRNLQNLNKLDVLDLHSNKITKIENINHLSELRVLNLANNLITAVENLNGLISLTELNLRRNLIESVNGLQHCPRLQRIFLSNNRIDKFENIGSLKDASQLQELALDGNPIFHHKGYFEFCLTTCPNLKHLDLRKITQDMRDTNTMPIKDKIMLSHGKNVDDSGDKNTNGNISTDISPDKQLQGSGGNANEDISPEGLLEVISQEWKNEMDRIKQLGLNGYKRRKESRNECLVQSGHAEIEGDTMLFIYGNALEVLNNSEFQKTVEQISFQYVRFDNIVSHSNLSKLKKFMKLKKLIFSDNNIHSFIQISKLEVLTSLTCLTIENNEVSNTVLVRTFIVYRFPNVTEINGISVTDSDRLKARQQFQHFDKILSTPNIFSPKVVQDKPSQEESKEDRHAAAKSTRMLAKKNQEASQNFITNLTQYCVNRDQKVDELNNIWEDQFLKMITGAVTELTNTGQHINEKLRIMVYKECVWDSDDGKTLVHNKKAIEAAMFLMFITYTACAIVAEVKRGTAVAIPLKRYVNDVAYSQIFFFICAMLVQTVVPRVFPIILLYIYMFINIFHPLIYKSQKLVALMIIQILQAIIIFILFIFIMADDWCYFFLYRGST</sequence>
<dbReference type="InterPro" id="IPR001611">
    <property type="entry name" value="Leu-rich_rpt"/>
</dbReference>
<dbReference type="EMBL" id="CCKQ01014449">
    <property type="protein sequence ID" value="CDW86212.1"/>
    <property type="molecule type" value="Genomic_DNA"/>
</dbReference>
<dbReference type="InterPro" id="IPR025875">
    <property type="entry name" value="Leu-rich_rpt_4"/>
</dbReference>
<dbReference type="PANTHER" id="PTHR45973:SF35">
    <property type="entry name" value="LEUCINE-RICH REPEAT-CONTAINING PROTEIN 43"/>
    <property type="match status" value="1"/>
</dbReference>
<organism evidence="5 6">
    <name type="scientific">Stylonychia lemnae</name>
    <name type="common">Ciliate</name>
    <dbReference type="NCBI Taxonomy" id="5949"/>
    <lineage>
        <taxon>Eukaryota</taxon>
        <taxon>Sar</taxon>
        <taxon>Alveolata</taxon>
        <taxon>Ciliophora</taxon>
        <taxon>Intramacronucleata</taxon>
        <taxon>Spirotrichea</taxon>
        <taxon>Stichotrichia</taxon>
        <taxon>Sporadotrichida</taxon>
        <taxon>Oxytrichidae</taxon>
        <taxon>Stylonychinae</taxon>
        <taxon>Stylonychia</taxon>
    </lineage>
</organism>
<name>A0A078AYB4_STYLE</name>
<dbReference type="PROSITE" id="PS51450">
    <property type="entry name" value="LRR"/>
    <property type="match status" value="7"/>
</dbReference>
<feature type="transmembrane region" description="Helical" evidence="4">
    <location>
        <begin position="763"/>
        <end position="782"/>
    </location>
</feature>
<dbReference type="SMART" id="SM00365">
    <property type="entry name" value="LRR_SD22"/>
    <property type="match status" value="8"/>
</dbReference>
<dbReference type="InterPro" id="IPR032675">
    <property type="entry name" value="LRR_dom_sf"/>
</dbReference>
<evidence type="ECO:0000256" key="4">
    <source>
        <dbReference type="SAM" id="Phobius"/>
    </source>
</evidence>
<keyword evidence="4" id="KW-1133">Transmembrane helix</keyword>
<evidence type="ECO:0000313" key="5">
    <source>
        <dbReference type="EMBL" id="CDW86212.1"/>
    </source>
</evidence>
<feature type="transmembrane region" description="Helical" evidence="4">
    <location>
        <begin position="819"/>
        <end position="838"/>
    </location>
</feature>
<dbReference type="InParanoid" id="A0A078AYB4"/>
<dbReference type="Gene3D" id="3.80.10.10">
    <property type="entry name" value="Ribonuclease Inhibitor"/>
    <property type="match status" value="3"/>
</dbReference>
<dbReference type="SUPFAM" id="SSF52058">
    <property type="entry name" value="L domain-like"/>
    <property type="match status" value="1"/>
</dbReference>
<dbReference type="OrthoDB" id="277458at2759"/>
<protein>
    <submittedName>
        <fullName evidence="5">Leucine rich repeat family protein</fullName>
    </submittedName>
</protein>
<keyword evidence="2" id="KW-0677">Repeat</keyword>
<feature type="transmembrane region" description="Helical" evidence="4">
    <location>
        <begin position="845"/>
        <end position="867"/>
    </location>
</feature>
<keyword evidence="4" id="KW-0472">Membrane</keyword>
<keyword evidence="1" id="KW-0433">Leucine-rich repeat</keyword>
<dbReference type="SMART" id="SM00369">
    <property type="entry name" value="LRR_TYP"/>
    <property type="match status" value="4"/>
</dbReference>
<keyword evidence="6" id="KW-1185">Reference proteome</keyword>
<reference evidence="5 6" key="1">
    <citation type="submission" date="2014-06" db="EMBL/GenBank/DDBJ databases">
        <authorList>
            <person name="Swart Estienne"/>
        </authorList>
    </citation>
    <scope>NUCLEOTIDE SEQUENCE [LARGE SCALE GENOMIC DNA]</scope>
    <source>
        <strain evidence="5 6">130c</strain>
    </source>
</reference>
<evidence type="ECO:0000256" key="1">
    <source>
        <dbReference type="ARBA" id="ARBA00022614"/>
    </source>
</evidence>
<evidence type="ECO:0000256" key="3">
    <source>
        <dbReference type="SAM" id="MobiDB-lite"/>
    </source>
</evidence>
<evidence type="ECO:0000313" key="6">
    <source>
        <dbReference type="Proteomes" id="UP000039865"/>
    </source>
</evidence>
<feature type="transmembrane region" description="Helical" evidence="4">
    <location>
        <begin position="794"/>
        <end position="813"/>
    </location>
</feature>
<feature type="region of interest" description="Disordered" evidence="3">
    <location>
        <begin position="427"/>
        <end position="464"/>
    </location>
</feature>
<dbReference type="InterPro" id="IPR003591">
    <property type="entry name" value="Leu-rich_rpt_typical-subtyp"/>
</dbReference>
<dbReference type="AlphaFoldDB" id="A0A078AYB4"/>
<evidence type="ECO:0000256" key="2">
    <source>
        <dbReference type="ARBA" id="ARBA00022737"/>
    </source>
</evidence>
<proteinExistence type="predicted"/>
<dbReference type="PANTHER" id="PTHR45973">
    <property type="entry name" value="PROTEIN PHOSPHATASE 1 REGULATORY SUBUNIT SDS22-RELATED"/>
    <property type="match status" value="1"/>
</dbReference>
<feature type="compositionally biased region" description="Basic and acidic residues" evidence="3">
    <location>
        <begin position="427"/>
        <end position="436"/>
    </location>
</feature>
<feature type="compositionally biased region" description="Polar residues" evidence="3">
    <location>
        <begin position="437"/>
        <end position="454"/>
    </location>
</feature>
<dbReference type="Pfam" id="PF14580">
    <property type="entry name" value="LRR_9"/>
    <property type="match status" value="1"/>
</dbReference>
<dbReference type="Proteomes" id="UP000039865">
    <property type="component" value="Unassembled WGS sequence"/>
</dbReference>
<dbReference type="Pfam" id="PF12799">
    <property type="entry name" value="LRR_4"/>
    <property type="match status" value="1"/>
</dbReference>
<gene>
    <name evidence="5" type="primary">Contig14375.g15316</name>
    <name evidence="5" type="ORF">STYLEM_15303</name>
</gene>
<keyword evidence="4" id="KW-0812">Transmembrane</keyword>
<accession>A0A078AYB4</accession>